<dbReference type="STRING" id="156994.SAMN04488028_101941"/>
<dbReference type="PANTHER" id="PTHR33371:SF4">
    <property type="entry name" value="INTERMEMBRANE PHOSPHOLIPID TRANSPORT SYSTEM BINDING PROTEIN MLAD"/>
    <property type="match status" value="1"/>
</dbReference>
<evidence type="ECO:0000313" key="4">
    <source>
        <dbReference type="Proteomes" id="UP000184474"/>
    </source>
</evidence>
<keyword evidence="1" id="KW-0472">Membrane</keyword>
<evidence type="ECO:0000256" key="1">
    <source>
        <dbReference type="SAM" id="Phobius"/>
    </source>
</evidence>
<keyword evidence="1" id="KW-0812">Transmembrane</keyword>
<evidence type="ECO:0000313" key="3">
    <source>
        <dbReference type="EMBL" id="SHJ69864.1"/>
    </source>
</evidence>
<dbReference type="InterPro" id="IPR003399">
    <property type="entry name" value="Mce/MlaD"/>
</dbReference>
<gene>
    <name evidence="3" type="ORF">SAMN04488028_101941</name>
</gene>
<dbReference type="EMBL" id="FRAA01000001">
    <property type="protein sequence ID" value="SHJ69864.1"/>
    <property type="molecule type" value="Genomic_DNA"/>
</dbReference>
<dbReference type="InterPro" id="IPR052336">
    <property type="entry name" value="MlaD_Phospholipid_Transporter"/>
</dbReference>
<dbReference type="AlphaFoldDB" id="A0A1M6LF92"/>
<proteinExistence type="predicted"/>
<dbReference type="Pfam" id="PF02470">
    <property type="entry name" value="MlaD"/>
    <property type="match status" value="1"/>
</dbReference>
<dbReference type="Proteomes" id="UP000184474">
    <property type="component" value="Unassembled WGS sequence"/>
</dbReference>
<keyword evidence="1" id="KW-1133">Transmembrane helix</keyword>
<sequence length="314" mass="34117">MTKELKVGLFTAISGAILYFGFNFLKGVNFFSNTQQFYAIYENIDGLNVSNPVIVNGFAVGRVSGIEILQNQNNKIIVEIDIKGNLTVGKGSSAVLMNSDFLGSKSILLDIKNIAQPLESGDTIQGEVDLGLAAILNSAEPITEDIGVMISNLSEVMAGMKGTGEQIKSTLRNLDVTVSNVNTLVVENNNHLRRTFDNLNGLLKNVDTKISQLGPLMSSADSTLNKINRLELEKAVNSLNMTLSQLETTVTDLNNGKGSLGKLLNEDSLYTNLNQAILDLDELLIHFDDNPKHFLGPLGQSSKKIARDREKSSE</sequence>
<dbReference type="RefSeq" id="WP_073119795.1">
    <property type="nucleotide sequence ID" value="NZ_FRAA01000001.1"/>
</dbReference>
<evidence type="ECO:0000259" key="2">
    <source>
        <dbReference type="Pfam" id="PF02470"/>
    </source>
</evidence>
<organism evidence="3 4">
    <name type="scientific">Reichenbachiella agariperforans</name>
    <dbReference type="NCBI Taxonomy" id="156994"/>
    <lineage>
        <taxon>Bacteria</taxon>
        <taxon>Pseudomonadati</taxon>
        <taxon>Bacteroidota</taxon>
        <taxon>Cytophagia</taxon>
        <taxon>Cytophagales</taxon>
        <taxon>Reichenbachiellaceae</taxon>
        <taxon>Reichenbachiella</taxon>
    </lineage>
</organism>
<reference evidence="4" key="1">
    <citation type="submission" date="2016-11" db="EMBL/GenBank/DDBJ databases">
        <authorList>
            <person name="Varghese N."/>
            <person name="Submissions S."/>
        </authorList>
    </citation>
    <scope>NUCLEOTIDE SEQUENCE [LARGE SCALE GENOMIC DNA]</scope>
    <source>
        <strain evidence="4">DSM 26134</strain>
    </source>
</reference>
<feature type="transmembrane region" description="Helical" evidence="1">
    <location>
        <begin position="7"/>
        <end position="25"/>
    </location>
</feature>
<keyword evidence="4" id="KW-1185">Reference proteome</keyword>
<feature type="domain" description="Mce/MlaD" evidence="2">
    <location>
        <begin position="34"/>
        <end position="109"/>
    </location>
</feature>
<name>A0A1M6LF92_REIAG</name>
<protein>
    <submittedName>
        <fullName evidence="3">Phospholipid/cholesterol/gamma-HCH transport system substrate-binding protein</fullName>
    </submittedName>
</protein>
<accession>A0A1M6LF92</accession>
<dbReference type="PANTHER" id="PTHR33371">
    <property type="entry name" value="INTERMEMBRANE PHOSPHOLIPID TRANSPORT SYSTEM BINDING PROTEIN MLAD-RELATED"/>
    <property type="match status" value="1"/>
</dbReference>